<sequence length="84" mass="9402">MRLMFLVPLAGCLFCYLTQFKLSWLRHRFSLLTFNTSLAILASACLIKGIVEVSGRTTTIDSPYWYVAAVFLLLSLLGAIKKAN</sequence>
<protein>
    <recommendedName>
        <fullName evidence="4">CrcB family protein</fullName>
    </recommendedName>
</protein>
<dbReference type="Proteomes" id="UP000809081">
    <property type="component" value="Unassembled WGS sequence"/>
</dbReference>
<reference evidence="2 3" key="1">
    <citation type="submission" date="2021-01" db="EMBL/GenBank/DDBJ databases">
        <title>Genomic Encyclopedia of Type Strains, Phase IV (KMG-IV): sequencing the most valuable type-strain genomes for metagenomic binning, comparative biology and taxonomic classification.</title>
        <authorList>
            <person name="Goeker M."/>
        </authorList>
    </citation>
    <scope>NUCLEOTIDE SEQUENCE [LARGE SCALE GENOMIC DNA]</scope>
    <source>
        <strain evidence="2 3">DSM 27513</strain>
    </source>
</reference>
<feature type="transmembrane region" description="Helical" evidence="1">
    <location>
        <begin position="29"/>
        <end position="51"/>
    </location>
</feature>
<organism evidence="2 3">
    <name type="scientific">Streptococcus saliviloxodontae</name>
    <dbReference type="NCBI Taxonomy" id="1349416"/>
    <lineage>
        <taxon>Bacteria</taxon>
        <taxon>Bacillati</taxon>
        <taxon>Bacillota</taxon>
        <taxon>Bacilli</taxon>
        <taxon>Lactobacillales</taxon>
        <taxon>Streptococcaceae</taxon>
        <taxon>Streptococcus</taxon>
    </lineage>
</organism>
<gene>
    <name evidence="2" type="ORF">JOC31_001074</name>
</gene>
<keyword evidence="1" id="KW-1133">Transmembrane helix</keyword>
<dbReference type="RefSeq" id="WP_239551667.1">
    <property type="nucleotide sequence ID" value="NZ_JAFBEI010000019.1"/>
</dbReference>
<evidence type="ECO:0000256" key="1">
    <source>
        <dbReference type="SAM" id="Phobius"/>
    </source>
</evidence>
<evidence type="ECO:0000313" key="2">
    <source>
        <dbReference type="EMBL" id="MBM7636255.1"/>
    </source>
</evidence>
<proteinExistence type="predicted"/>
<keyword evidence="1" id="KW-0812">Transmembrane</keyword>
<comment type="caution">
    <text evidence="2">The sequence shown here is derived from an EMBL/GenBank/DDBJ whole genome shotgun (WGS) entry which is preliminary data.</text>
</comment>
<keyword evidence="3" id="KW-1185">Reference proteome</keyword>
<accession>A0ABS2PLE0</accession>
<keyword evidence="1" id="KW-0472">Membrane</keyword>
<dbReference type="EMBL" id="JAFBEI010000019">
    <property type="protein sequence ID" value="MBM7636255.1"/>
    <property type="molecule type" value="Genomic_DNA"/>
</dbReference>
<evidence type="ECO:0000313" key="3">
    <source>
        <dbReference type="Proteomes" id="UP000809081"/>
    </source>
</evidence>
<name>A0ABS2PLE0_9STRE</name>
<evidence type="ECO:0008006" key="4">
    <source>
        <dbReference type="Google" id="ProtNLM"/>
    </source>
</evidence>
<feature type="transmembrane region" description="Helical" evidence="1">
    <location>
        <begin position="63"/>
        <end position="80"/>
    </location>
</feature>